<dbReference type="SUPFAM" id="SSF46785">
    <property type="entry name" value="Winged helix' DNA-binding domain"/>
    <property type="match status" value="1"/>
</dbReference>
<dbReference type="InterPro" id="IPR036390">
    <property type="entry name" value="WH_DNA-bd_sf"/>
</dbReference>
<dbReference type="AlphaFoldDB" id="A0AAV3T0R6"/>
<sequence>MDAAEDVLEDLPPSAKLVYKVLEYDGPKTQKGIVEESMLSARTVRYALERLENRDVVDEDIYFADARQSLYSLTTIPDDAETEAETAT</sequence>
<evidence type="ECO:0000313" key="2">
    <source>
        <dbReference type="Proteomes" id="UP001500194"/>
    </source>
</evidence>
<dbReference type="EMBL" id="BAAADU010000002">
    <property type="protein sequence ID" value="GAA0651529.1"/>
    <property type="molecule type" value="Genomic_DNA"/>
</dbReference>
<accession>A0AAV3T0R6</accession>
<name>A0AAV3T0R6_9EURY</name>
<reference evidence="1 2" key="1">
    <citation type="journal article" date="2019" name="Int. J. Syst. Evol. Microbiol.">
        <title>The Global Catalogue of Microorganisms (GCM) 10K type strain sequencing project: providing services to taxonomists for standard genome sequencing and annotation.</title>
        <authorList>
            <consortium name="The Broad Institute Genomics Platform"/>
            <consortium name="The Broad Institute Genome Sequencing Center for Infectious Disease"/>
            <person name="Wu L."/>
            <person name="Ma J."/>
        </authorList>
    </citation>
    <scope>NUCLEOTIDE SEQUENCE [LARGE SCALE GENOMIC DNA]</scope>
    <source>
        <strain evidence="1 2">JCM 16327</strain>
    </source>
</reference>
<keyword evidence="2" id="KW-1185">Reference proteome</keyword>
<proteinExistence type="predicted"/>
<evidence type="ECO:0000313" key="1">
    <source>
        <dbReference type="EMBL" id="GAA0651529.1"/>
    </source>
</evidence>
<dbReference type="InterPro" id="IPR036388">
    <property type="entry name" value="WH-like_DNA-bd_sf"/>
</dbReference>
<gene>
    <name evidence="1" type="ORF">GCM10009019_13150</name>
</gene>
<organism evidence="1 2">
    <name type="scientific">Salarchaeum japonicum</name>
    <dbReference type="NCBI Taxonomy" id="555573"/>
    <lineage>
        <taxon>Archaea</taxon>
        <taxon>Methanobacteriati</taxon>
        <taxon>Methanobacteriota</taxon>
        <taxon>Stenosarchaea group</taxon>
        <taxon>Halobacteria</taxon>
        <taxon>Halobacteriales</taxon>
        <taxon>Halobacteriaceae</taxon>
    </lineage>
</organism>
<protein>
    <submittedName>
        <fullName evidence="1">Helix-turn-helix domain-containing protein</fullName>
    </submittedName>
</protein>
<dbReference type="Gene3D" id="1.10.10.10">
    <property type="entry name" value="Winged helix-like DNA-binding domain superfamily/Winged helix DNA-binding domain"/>
    <property type="match status" value="1"/>
</dbReference>
<dbReference type="Proteomes" id="UP001500194">
    <property type="component" value="Unassembled WGS sequence"/>
</dbReference>
<comment type="caution">
    <text evidence="1">The sequence shown here is derived from an EMBL/GenBank/DDBJ whole genome shotgun (WGS) entry which is preliminary data.</text>
</comment>